<keyword evidence="3" id="KW-0926">Vacuole</keyword>
<organism evidence="7 8">
    <name type="scientific">Corchorus capsularis</name>
    <name type="common">Jute</name>
    <dbReference type="NCBI Taxonomy" id="210143"/>
    <lineage>
        <taxon>Eukaryota</taxon>
        <taxon>Viridiplantae</taxon>
        <taxon>Streptophyta</taxon>
        <taxon>Embryophyta</taxon>
        <taxon>Tracheophyta</taxon>
        <taxon>Spermatophyta</taxon>
        <taxon>Magnoliopsida</taxon>
        <taxon>eudicotyledons</taxon>
        <taxon>Gunneridae</taxon>
        <taxon>Pentapetalae</taxon>
        <taxon>rosids</taxon>
        <taxon>malvids</taxon>
        <taxon>Malvales</taxon>
        <taxon>Malvaceae</taxon>
        <taxon>Grewioideae</taxon>
        <taxon>Apeibeae</taxon>
        <taxon>Corchorus</taxon>
    </lineage>
</organism>
<dbReference type="AlphaFoldDB" id="A0A1R3JFW0"/>
<gene>
    <name evidence="7" type="ORF">CCACVL1_06378</name>
</gene>
<dbReference type="GO" id="GO:0012505">
    <property type="term" value="C:endomembrane system"/>
    <property type="evidence" value="ECO:0007669"/>
    <property type="project" value="TreeGrafter"/>
</dbReference>
<accession>A0A1R3JFW0</accession>
<feature type="chain" id="PRO_5010214627" evidence="5">
    <location>
        <begin position="29"/>
        <end position="342"/>
    </location>
</feature>
<keyword evidence="8" id="KW-1185">Reference proteome</keyword>
<comment type="subcellular location">
    <subcellularLocation>
        <location evidence="1">Vacuole</location>
    </subcellularLocation>
</comment>
<protein>
    <submittedName>
        <fullName evidence="7">Six-bladed beta-propeller, TolB-like protein</fullName>
    </submittedName>
</protein>
<evidence type="ECO:0000259" key="6">
    <source>
        <dbReference type="Pfam" id="PF03088"/>
    </source>
</evidence>
<dbReference type="Gene3D" id="2.120.10.30">
    <property type="entry name" value="TolB, C-terminal domain"/>
    <property type="match status" value="1"/>
</dbReference>
<evidence type="ECO:0000313" key="8">
    <source>
        <dbReference type="Proteomes" id="UP000188268"/>
    </source>
</evidence>
<sequence>MTMKKSQSFKFLLLVFFLLAQNIMQSHQRRLEEGGSGDGDIQRSYYQIDLPDQVIGPESIAFDCRKEGPYIGVSDGRILKWQGPNFGWKEFAIPSSNRDRKLCDGSSDPNLEPTCGRPLGLKFNHATCQLYIADAYFGLLMVGPNGGVAQQLANSAEGIPFKFTNALDIDSNSGVIYFTDSSIFVQRRNYVMSAIMFDRTGRLLKYDPETKKVTVIYKETTKMRILKFRLDSSSTNSYVPEEFAKVSRIADNIKRNEKGEFWVGLNSERGRIQNDDVVKAKLLFGDWVIPDPVGVKYDEEGNILEQLDGNGGSALNSVSEIEEIDGKLYIGSVEKPYVGIFA</sequence>
<dbReference type="Gramene" id="OMO93702">
    <property type="protein sequence ID" value="OMO93702"/>
    <property type="gene ID" value="CCACVL1_06378"/>
</dbReference>
<dbReference type="PANTHER" id="PTHR10426:SF86">
    <property type="entry name" value="PROTEIN STRICTOSIDINE SYNTHASE-LIKE 10-LIKE"/>
    <property type="match status" value="1"/>
</dbReference>
<dbReference type="Proteomes" id="UP000188268">
    <property type="component" value="Unassembled WGS sequence"/>
</dbReference>
<reference evidence="7 8" key="1">
    <citation type="submission" date="2013-09" db="EMBL/GenBank/DDBJ databases">
        <title>Corchorus capsularis genome sequencing.</title>
        <authorList>
            <person name="Alam M."/>
            <person name="Haque M.S."/>
            <person name="Islam M.S."/>
            <person name="Emdad E.M."/>
            <person name="Islam M.M."/>
            <person name="Ahmed B."/>
            <person name="Halim A."/>
            <person name="Hossen Q.M.M."/>
            <person name="Hossain M.Z."/>
            <person name="Ahmed R."/>
            <person name="Khan M.M."/>
            <person name="Islam R."/>
            <person name="Rashid M.M."/>
            <person name="Khan S.A."/>
            <person name="Rahman M.S."/>
            <person name="Alam M."/>
        </authorList>
    </citation>
    <scope>NUCLEOTIDE SEQUENCE [LARGE SCALE GENOMIC DNA]</scope>
    <source>
        <strain evidence="8">cv. CVL-1</strain>
        <tissue evidence="7">Whole seedling</tissue>
    </source>
</reference>
<evidence type="ECO:0000256" key="1">
    <source>
        <dbReference type="ARBA" id="ARBA00004116"/>
    </source>
</evidence>
<dbReference type="InterPro" id="IPR011042">
    <property type="entry name" value="6-blade_b-propeller_TolB-like"/>
</dbReference>
<dbReference type="Pfam" id="PF20067">
    <property type="entry name" value="SSL_N"/>
    <property type="match status" value="1"/>
</dbReference>
<dbReference type="OMA" id="MADAYNG"/>
<dbReference type="PANTHER" id="PTHR10426">
    <property type="entry name" value="STRICTOSIDINE SYNTHASE-RELATED"/>
    <property type="match status" value="1"/>
</dbReference>
<evidence type="ECO:0000256" key="5">
    <source>
        <dbReference type="SAM" id="SignalP"/>
    </source>
</evidence>
<evidence type="ECO:0000256" key="4">
    <source>
        <dbReference type="ARBA" id="ARBA00023180"/>
    </source>
</evidence>
<dbReference type="OrthoDB" id="5307922at2759"/>
<dbReference type="SUPFAM" id="SSF63829">
    <property type="entry name" value="Calcium-dependent phosphotriesterase"/>
    <property type="match status" value="1"/>
</dbReference>
<feature type="domain" description="Strictosidine synthase conserved region" evidence="6">
    <location>
        <begin position="165"/>
        <end position="219"/>
    </location>
</feature>
<dbReference type="GO" id="GO:0016787">
    <property type="term" value="F:hydrolase activity"/>
    <property type="evidence" value="ECO:0007669"/>
    <property type="project" value="TreeGrafter"/>
</dbReference>
<name>A0A1R3JFW0_COCAP</name>
<feature type="signal peptide" evidence="5">
    <location>
        <begin position="1"/>
        <end position="28"/>
    </location>
</feature>
<keyword evidence="4" id="KW-0325">Glycoprotein</keyword>
<dbReference type="Pfam" id="PF03088">
    <property type="entry name" value="Str_synth"/>
    <property type="match status" value="1"/>
</dbReference>
<dbReference type="EMBL" id="AWWV01008058">
    <property type="protein sequence ID" value="OMO93702.1"/>
    <property type="molecule type" value="Genomic_DNA"/>
</dbReference>
<keyword evidence="5" id="KW-0732">Signal</keyword>
<comment type="similarity">
    <text evidence="2">Belongs to the strictosidine synthase family.</text>
</comment>
<comment type="caution">
    <text evidence="7">The sequence shown here is derived from an EMBL/GenBank/DDBJ whole genome shotgun (WGS) entry which is preliminary data.</text>
</comment>
<proteinExistence type="inferred from homology"/>
<evidence type="ECO:0000256" key="3">
    <source>
        <dbReference type="ARBA" id="ARBA00022554"/>
    </source>
</evidence>
<dbReference type="GO" id="GO:0005773">
    <property type="term" value="C:vacuole"/>
    <property type="evidence" value="ECO:0007669"/>
    <property type="project" value="UniProtKB-SubCell"/>
</dbReference>
<dbReference type="InterPro" id="IPR018119">
    <property type="entry name" value="Strictosidine_synth_cons-reg"/>
</dbReference>
<evidence type="ECO:0000313" key="7">
    <source>
        <dbReference type="EMBL" id="OMO93702.1"/>
    </source>
</evidence>
<dbReference type="STRING" id="210143.A0A1R3JFW0"/>
<evidence type="ECO:0000256" key="2">
    <source>
        <dbReference type="ARBA" id="ARBA00009191"/>
    </source>
</evidence>